<keyword evidence="2 6" id="KW-0540">Nuclease</keyword>
<dbReference type="AlphaFoldDB" id="A0A3G9IG15"/>
<comment type="cofactor">
    <cofactor evidence="6">
        <name>Mg(2+)</name>
        <dbReference type="ChEBI" id="CHEBI:18420"/>
    </cofactor>
</comment>
<dbReference type="GO" id="GO:0004540">
    <property type="term" value="F:RNA nuclease activity"/>
    <property type="evidence" value="ECO:0007669"/>
    <property type="project" value="InterPro"/>
</dbReference>
<dbReference type="InterPro" id="IPR029060">
    <property type="entry name" value="PIN-like_dom_sf"/>
</dbReference>
<gene>
    <name evidence="8" type="primary">vapC_1</name>
    <name evidence="6" type="synonym">vapC</name>
    <name evidence="8" type="ORF">Back2_15530</name>
</gene>
<keyword evidence="1 6" id="KW-1277">Toxin-antitoxin system</keyword>
<dbReference type="GO" id="GO:0090729">
    <property type="term" value="F:toxin activity"/>
    <property type="evidence" value="ECO:0007669"/>
    <property type="project" value="UniProtKB-KW"/>
</dbReference>
<feature type="binding site" evidence="6">
    <location>
        <position position="6"/>
    </location>
    <ligand>
        <name>Mg(2+)</name>
        <dbReference type="ChEBI" id="CHEBI:18420"/>
    </ligand>
</feature>
<feature type="binding site" evidence="6">
    <location>
        <position position="99"/>
    </location>
    <ligand>
        <name>Mg(2+)</name>
        <dbReference type="ChEBI" id="CHEBI:18420"/>
    </ligand>
</feature>
<name>A0A3G9IG15_9ACTN</name>
<dbReference type="InterPro" id="IPR051619">
    <property type="entry name" value="TypeII_TA_RNase_PINc/VapC"/>
</dbReference>
<dbReference type="InterPro" id="IPR022907">
    <property type="entry name" value="VapC_family"/>
</dbReference>
<dbReference type="Gene3D" id="3.40.50.1010">
    <property type="entry name" value="5'-nuclease"/>
    <property type="match status" value="1"/>
</dbReference>
<keyword evidence="5 6" id="KW-0460">Magnesium</keyword>
<reference evidence="8 9" key="1">
    <citation type="submission" date="2018-11" db="EMBL/GenBank/DDBJ databases">
        <title>Complete genome sequence of Nocardioides baekrokdamisoli strain KCTC 39748.</title>
        <authorList>
            <person name="Kang S.W."/>
            <person name="Lee K.C."/>
            <person name="Kim K.K."/>
            <person name="Kim J.S."/>
            <person name="Kim D.S."/>
            <person name="Ko S.H."/>
            <person name="Yang S.H."/>
            <person name="Shin Y.K."/>
            <person name="Lee J.S."/>
        </authorList>
    </citation>
    <scope>NUCLEOTIDE SEQUENCE [LARGE SCALE GENOMIC DNA]</scope>
    <source>
        <strain evidence="8 9">KCTC 39748</strain>
    </source>
</reference>
<dbReference type="PANTHER" id="PTHR35901">
    <property type="entry name" value="RIBONUCLEASE VAPC3"/>
    <property type="match status" value="1"/>
</dbReference>
<comment type="function">
    <text evidence="6">Toxic component of a toxin-antitoxin (TA) system. An RNase.</text>
</comment>
<evidence type="ECO:0000256" key="4">
    <source>
        <dbReference type="ARBA" id="ARBA00022801"/>
    </source>
</evidence>
<feature type="domain" description="PIN" evidence="7">
    <location>
        <begin position="4"/>
        <end position="124"/>
    </location>
</feature>
<protein>
    <recommendedName>
        <fullName evidence="6">Ribonuclease VapC</fullName>
        <shortName evidence="6">RNase VapC</shortName>
        <ecNumber evidence="6">3.1.-.-</ecNumber>
    </recommendedName>
    <alternativeName>
        <fullName evidence="6">Toxin VapC</fullName>
    </alternativeName>
</protein>
<dbReference type="PANTHER" id="PTHR35901:SF1">
    <property type="entry name" value="EXONUCLEASE VAPC9"/>
    <property type="match status" value="1"/>
</dbReference>
<accession>A0A3G9IG15</accession>
<keyword evidence="3 6" id="KW-0479">Metal-binding</keyword>
<organism evidence="8 9">
    <name type="scientific">Nocardioides baekrokdamisoli</name>
    <dbReference type="NCBI Taxonomy" id="1804624"/>
    <lineage>
        <taxon>Bacteria</taxon>
        <taxon>Bacillati</taxon>
        <taxon>Actinomycetota</taxon>
        <taxon>Actinomycetes</taxon>
        <taxon>Propionibacteriales</taxon>
        <taxon>Nocardioidaceae</taxon>
        <taxon>Nocardioides</taxon>
    </lineage>
</organism>
<dbReference type="SUPFAM" id="SSF88723">
    <property type="entry name" value="PIN domain-like"/>
    <property type="match status" value="1"/>
</dbReference>
<dbReference type="KEGG" id="nbe:Back2_15530"/>
<comment type="similarity">
    <text evidence="6">Belongs to the PINc/VapC protein family.</text>
</comment>
<keyword evidence="4 6" id="KW-0378">Hydrolase</keyword>
<dbReference type="GO" id="GO:0016787">
    <property type="term" value="F:hydrolase activity"/>
    <property type="evidence" value="ECO:0007669"/>
    <property type="project" value="UniProtKB-KW"/>
</dbReference>
<evidence type="ECO:0000256" key="3">
    <source>
        <dbReference type="ARBA" id="ARBA00022723"/>
    </source>
</evidence>
<evidence type="ECO:0000256" key="2">
    <source>
        <dbReference type="ARBA" id="ARBA00022722"/>
    </source>
</evidence>
<evidence type="ECO:0000313" key="9">
    <source>
        <dbReference type="Proteomes" id="UP000271573"/>
    </source>
</evidence>
<evidence type="ECO:0000256" key="5">
    <source>
        <dbReference type="ARBA" id="ARBA00022842"/>
    </source>
</evidence>
<dbReference type="InterPro" id="IPR002716">
    <property type="entry name" value="PIN_dom"/>
</dbReference>
<dbReference type="GO" id="GO:0000287">
    <property type="term" value="F:magnesium ion binding"/>
    <property type="evidence" value="ECO:0007669"/>
    <property type="project" value="UniProtKB-UniRule"/>
</dbReference>
<dbReference type="EMBL" id="AP019307">
    <property type="protein sequence ID" value="BBH17266.1"/>
    <property type="molecule type" value="Genomic_DNA"/>
</dbReference>
<keyword evidence="9" id="KW-1185">Reference proteome</keyword>
<dbReference type="InterPro" id="IPR044153">
    <property type="entry name" value="PIN_Pae0151-like"/>
</dbReference>
<dbReference type="CDD" id="cd09873">
    <property type="entry name" value="PIN_Pae0151-like"/>
    <property type="match status" value="1"/>
</dbReference>
<proteinExistence type="inferred from homology"/>
<dbReference type="Pfam" id="PF01850">
    <property type="entry name" value="PIN"/>
    <property type="match status" value="1"/>
</dbReference>
<dbReference type="EC" id="3.1.-.-" evidence="6"/>
<evidence type="ECO:0000256" key="6">
    <source>
        <dbReference type="HAMAP-Rule" id="MF_00265"/>
    </source>
</evidence>
<evidence type="ECO:0000259" key="7">
    <source>
        <dbReference type="Pfam" id="PF01850"/>
    </source>
</evidence>
<sequence>MPLVVDASVALAWVIPDERTAATDGLLMTARSDGIVVPTMWTYEVANALTLSLRRGRLGRDSLDDAFAVLGALPTVAIPDPGVERLARLAVQTGLTAYDAGYIWVAEREALPLATFDGRIRDAASARGITVLL</sequence>
<evidence type="ECO:0000313" key="8">
    <source>
        <dbReference type="EMBL" id="BBH17266.1"/>
    </source>
</evidence>
<evidence type="ECO:0000256" key="1">
    <source>
        <dbReference type="ARBA" id="ARBA00022649"/>
    </source>
</evidence>
<dbReference type="HAMAP" id="MF_00265">
    <property type="entry name" value="VapC_Nob1"/>
    <property type="match status" value="1"/>
</dbReference>
<dbReference type="Proteomes" id="UP000271573">
    <property type="component" value="Chromosome"/>
</dbReference>
<keyword evidence="6" id="KW-0800">Toxin</keyword>